<organism evidence="2">
    <name type="scientific">Capitella teleta</name>
    <name type="common">Polychaete worm</name>
    <dbReference type="NCBI Taxonomy" id="283909"/>
    <lineage>
        <taxon>Eukaryota</taxon>
        <taxon>Metazoa</taxon>
        <taxon>Spiralia</taxon>
        <taxon>Lophotrochozoa</taxon>
        <taxon>Annelida</taxon>
        <taxon>Polychaeta</taxon>
        <taxon>Sedentaria</taxon>
        <taxon>Scolecida</taxon>
        <taxon>Capitellidae</taxon>
        <taxon>Capitella</taxon>
    </lineage>
</organism>
<dbReference type="GO" id="GO:0032454">
    <property type="term" value="F:histone H3K9 demethylase activity"/>
    <property type="evidence" value="ECO:0007669"/>
    <property type="project" value="TreeGrafter"/>
</dbReference>
<reference evidence="3" key="3">
    <citation type="submission" date="2015-06" db="UniProtKB">
        <authorList>
            <consortium name="EnsemblMetazoa"/>
        </authorList>
    </citation>
    <scope>IDENTIFICATION</scope>
</reference>
<dbReference type="Proteomes" id="UP000014760">
    <property type="component" value="Unassembled WGS sequence"/>
</dbReference>
<dbReference type="AlphaFoldDB" id="R7U9Q6"/>
<gene>
    <name evidence="2" type="ORF">CAPTEDRAFT_102794</name>
</gene>
<dbReference type="GO" id="GO:0010468">
    <property type="term" value="P:regulation of gene expression"/>
    <property type="evidence" value="ECO:0007669"/>
    <property type="project" value="TreeGrafter"/>
</dbReference>
<dbReference type="GO" id="GO:0000785">
    <property type="term" value="C:chromatin"/>
    <property type="evidence" value="ECO:0007669"/>
    <property type="project" value="TreeGrafter"/>
</dbReference>
<proteinExistence type="predicted"/>
<reference evidence="2 4" key="2">
    <citation type="journal article" date="2013" name="Nature">
        <title>Insights into bilaterian evolution from three spiralian genomes.</title>
        <authorList>
            <person name="Simakov O."/>
            <person name="Marletaz F."/>
            <person name="Cho S.J."/>
            <person name="Edsinger-Gonzales E."/>
            <person name="Havlak P."/>
            <person name="Hellsten U."/>
            <person name="Kuo D.H."/>
            <person name="Larsson T."/>
            <person name="Lv J."/>
            <person name="Arendt D."/>
            <person name="Savage R."/>
            <person name="Osoegawa K."/>
            <person name="de Jong P."/>
            <person name="Grimwood J."/>
            <person name="Chapman J.A."/>
            <person name="Shapiro H."/>
            <person name="Aerts A."/>
            <person name="Otillar R.P."/>
            <person name="Terry A.Y."/>
            <person name="Boore J.L."/>
            <person name="Grigoriev I.V."/>
            <person name="Lindberg D.R."/>
            <person name="Seaver E.C."/>
            <person name="Weisblat D.A."/>
            <person name="Putnam N.H."/>
            <person name="Rokhsar D.S."/>
        </authorList>
    </citation>
    <scope>NUCLEOTIDE SEQUENCE</scope>
    <source>
        <strain evidence="2 4">I ESC-2004</strain>
    </source>
</reference>
<reference evidence="4" key="1">
    <citation type="submission" date="2012-12" db="EMBL/GenBank/DDBJ databases">
        <authorList>
            <person name="Hellsten U."/>
            <person name="Grimwood J."/>
            <person name="Chapman J.A."/>
            <person name="Shapiro H."/>
            <person name="Aerts A."/>
            <person name="Otillar R.P."/>
            <person name="Terry A.Y."/>
            <person name="Boore J.L."/>
            <person name="Simakov O."/>
            <person name="Marletaz F."/>
            <person name="Cho S.-J."/>
            <person name="Edsinger-Gonzales E."/>
            <person name="Havlak P."/>
            <person name="Kuo D.-H."/>
            <person name="Larsson T."/>
            <person name="Lv J."/>
            <person name="Arendt D."/>
            <person name="Savage R."/>
            <person name="Osoegawa K."/>
            <person name="de Jong P."/>
            <person name="Lindberg D.R."/>
            <person name="Seaver E.C."/>
            <person name="Weisblat D.A."/>
            <person name="Putnam N.H."/>
            <person name="Grigoriev I.V."/>
            <person name="Rokhsar D.S."/>
        </authorList>
    </citation>
    <scope>NUCLEOTIDE SEQUENCE</scope>
    <source>
        <strain evidence="4">I ESC-2004</strain>
    </source>
</reference>
<dbReference type="HOGENOM" id="CLU_2433120_0_0_1"/>
<dbReference type="PANTHER" id="PTHR10694">
    <property type="entry name" value="LYSINE-SPECIFIC DEMETHYLASE"/>
    <property type="match status" value="1"/>
</dbReference>
<dbReference type="GO" id="GO:0051864">
    <property type="term" value="F:histone H3K36 demethylase activity"/>
    <property type="evidence" value="ECO:0007669"/>
    <property type="project" value="TreeGrafter"/>
</dbReference>
<keyword evidence="4" id="KW-1185">Reference proteome</keyword>
<dbReference type="EMBL" id="KB303824">
    <property type="protein sequence ID" value="ELU02724.1"/>
    <property type="molecule type" value="Genomic_DNA"/>
</dbReference>
<dbReference type="GO" id="GO:0005634">
    <property type="term" value="C:nucleus"/>
    <property type="evidence" value="ECO:0007669"/>
    <property type="project" value="TreeGrafter"/>
</dbReference>
<dbReference type="SMART" id="SM00545">
    <property type="entry name" value="JmjN"/>
    <property type="match status" value="1"/>
</dbReference>
<sequence>MESSSGGSNIPKIMTFRPTYEQFKDFPSMIAYIESQGAHKAGLAKIIPPKEWCPRRGGYDDLDLMIPAPISQMVTGCQGLYQQYNITKKPL</sequence>
<feature type="domain" description="JmjN" evidence="1">
    <location>
        <begin position="13"/>
        <end position="55"/>
    </location>
</feature>
<evidence type="ECO:0000313" key="2">
    <source>
        <dbReference type="EMBL" id="ELU02724.1"/>
    </source>
</evidence>
<dbReference type="Pfam" id="PF02375">
    <property type="entry name" value="JmjN"/>
    <property type="match status" value="1"/>
</dbReference>
<dbReference type="OrthoDB" id="9547406at2759"/>
<name>R7U9Q6_CAPTE</name>
<feature type="non-terminal residue" evidence="2">
    <location>
        <position position="91"/>
    </location>
</feature>
<dbReference type="OMA" id="KEWISRK"/>
<evidence type="ECO:0000313" key="3">
    <source>
        <dbReference type="EnsemblMetazoa" id="CapteP102794"/>
    </source>
</evidence>
<dbReference type="PANTHER" id="PTHR10694:SF129">
    <property type="entry name" value="LYSINE-SPECIFIC DEMETHYLASE 4B-RELATED"/>
    <property type="match status" value="1"/>
</dbReference>
<accession>R7U9Q6</accession>
<protein>
    <recommendedName>
        <fullName evidence="1">JmjN domain-containing protein</fullName>
    </recommendedName>
</protein>
<dbReference type="InterPro" id="IPR003349">
    <property type="entry name" value="JmjN"/>
</dbReference>
<dbReference type="EMBL" id="AMQN01045929">
    <property type="status" value="NOT_ANNOTATED_CDS"/>
    <property type="molecule type" value="Genomic_DNA"/>
</dbReference>
<dbReference type="EnsemblMetazoa" id="CapteT102794">
    <property type="protein sequence ID" value="CapteP102794"/>
    <property type="gene ID" value="CapteG102794"/>
</dbReference>
<dbReference type="PROSITE" id="PS51183">
    <property type="entry name" value="JMJN"/>
    <property type="match status" value="1"/>
</dbReference>
<dbReference type="STRING" id="283909.R7U9Q6"/>
<dbReference type="Gene3D" id="2.60.120.650">
    <property type="entry name" value="Cupin"/>
    <property type="match status" value="1"/>
</dbReference>
<evidence type="ECO:0000313" key="4">
    <source>
        <dbReference type="Proteomes" id="UP000014760"/>
    </source>
</evidence>
<evidence type="ECO:0000259" key="1">
    <source>
        <dbReference type="PROSITE" id="PS51183"/>
    </source>
</evidence>